<organism evidence="3 4">
    <name type="scientific">Nocardioides taihuensis</name>
    <dbReference type="NCBI Taxonomy" id="1835606"/>
    <lineage>
        <taxon>Bacteria</taxon>
        <taxon>Bacillati</taxon>
        <taxon>Actinomycetota</taxon>
        <taxon>Actinomycetes</taxon>
        <taxon>Propionibacteriales</taxon>
        <taxon>Nocardioidaceae</taxon>
        <taxon>Nocardioides</taxon>
    </lineage>
</organism>
<gene>
    <name evidence="3" type="ORF">ACFPGP_02480</name>
</gene>
<reference evidence="4" key="1">
    <citation type="journal article" date="2019" name="Int. J. Syst. Evol. Microbiol.">
        <title>The Global Catalogue of Microorganisms (GCM) 10K type strain sequencing project: providing services to taxonomists for standard genome sequencing and annotation.</title>
        <authorList>
            <consortium name="The Broad Institute Genomics Platform"/>
            <consortium name="The Broad Institute Genome Sequencing Center for Infectious Disease"/>
            <person name="Wu L."/>
            <person name="Ma J."/>
        </authorList>
    </citation>
    <scope>NUCLEOTIDE SEQUENCE [LARGE SCALE GENOMIC DNA]</scope>
    <source>
        <strain evidence="4">DFY41</strain>
    </source>
</reference>
<evidence type="ECO:0000256" key="2">
    <source>
        <dbReference type="SAM" id="Phobius"/>
    </source>
</evidence>
<evidence type="ECO:0000313" key="4">
    <source>
        <dbReference type="Proteomes" id="UP001596087"/>
    </source>
</evidence>
<evidence type="ECO:0000313" key="3">
    <source>
        <dbReference type="EMBL" id="MFC5175522.1"/>
    </source>
</evidence>
<dbReference type="EMBL" id="JBHSKD010000003">
    <property type="protein sequence ID" value="MFC5175522.1"/>
    <property type="molecule type" value="Genomic_DNA"/>
</dbReference>
<comment type="caution">
    <text evidence="3">The sequence shown here is derived from an EMBL/GenBank/DDBJ whole genome shotgun (WGS) entry which is preliminary data.</text>
</comment>
<name>A0ABW0BEX3_9ACTN</name>
<feature type="transmembrane region" description="Helical" evidence="2">
    <location>
        <begin position="143"/>
        <end position="165"/>
    </location>
</feature>
<feature type="transmembrane region" description="Helical" evidence="2">
    <location>
        <begin position="185"/>
        <end position="207"/>
    </location>
</feature>
<keyword evidence="4" id="KW-1185">Reference proteome</keyword>
<dbReference type="RefSeq" id="WP_378586429.1">
    <property type="nucleotide sequence ID" value="NZ_JBHSKD010000003.1"/>
</dbReference>
<proteinExistence type="predicted"/>
<feature type="compositionally biased region" description="Basic and acidic residues" evidence="1">
    <location>
        <begin position="23"/>
        <end position="51"/>
    </location>
</feature>
<keyword evidence="2" id="KW-0812">Transmembrane</keyword>
<evidence type="ECO:0008006" key="5">
    <source>
        <dbReference type="Google" id="ProtNLM"/>
    </source>
</evidence>
<feature type="transmembrane region" description="Helical" evidence="2">
    <location>
        <begin position="109"/>
        <end position="131"/>
    </location>
</feature>
<sequence length="224" mass="23454">MSKHSRDEDVATTSTSSRPTPYTERDGERTPYRADDGSTTRTERVVDPGPTAHERFGGMNWGAAFFGWMVAVGMTVLLTGLIGAVVAAVDQNTSITQDDAEQAAGSISLVAAIVLLVVLTLGYYAGGYVAGRMSRFDGGRQGLGVWFLGLLVTALAVVLGVAFGTQYDVLDRVDLPRLPIPTDQVTSGGVITALAVLVVTALAAMAGGKVGRRYHAKVDAHLAA</sequence>
<accession>A0ABW0BEX3</accession>
<evidence type="ECO:0000256" key="1">
    <source>
        <dbReference type="SAM" id="MobiDB-lite"/>
    </source>
</evidence>
<feature type="transmembrane region" description="Helical" evidence="2">
    <location>
        <begin position="65"/>
        <end position="89"/>
    </location>
</feature>
<keyword evidence="2" id="KW-1133">Transmembrane helix</keyword>
<feature type="region of interest" description="Disordered" evidence="1">
    <location>
        <begin position="1"/>
        <end position="51"/>
    </location>
</feature>
<keyword evidence="2" id="KW-0472">Membrane</keyword>
<protein>
    <recommendedName>
        <fullName evidence="5">Major facilitator superfamily (MFS) profile domain-containing protein</fullName>
    </recommendedName>
</protein>
<dbReference type="Proteomes" id="UP001596087">
    <property type="component" value="Unassembled WGS sequence"/>
</dbReference>